<evidence type="ECO:0000313" key="2">
    <source>
        <dbReference type="Proteomes" id="UP001632038"/>
    </source>
</evidence>
<keyword evidence="2" id="KW-1185">Reference proteome</keyword>
<protein>
    <submittedName>
        <fullName evidence="1">Uncharacterized protein</fullName>
    </submittedName>
</protein>
<dbReference type="EMBL" id="JAVIJP010000018">
    <property type="protein sequence ID" value="KAL3638675.1"/>
    <property type="molecule type" value="Genomic_DNA"/>
</dbReference>
<accession>A0ABD3D8P1</accession>
<dbReference type="Proteomes" id="UP001632038">
    <property type="component" value="Unassembled WGS sequence"/>
</dbReference>
<comment type="caution">
    <text evidence="1">The sequence shown here is derived from an EMBL/GenBank/DDBJ whole genome shotgun (WGS) entry which is preliminary data.</text>
</comment>
<sequence>MTGMWSLFRDLHSGKNTWGVKARVIRTYLQQKFEYPKIGCVNADRFLQRLKKGMANAKSINSKKLYMPK</sequence>
<dbReference type="AlphaFoldDB" id="A0ABD3D8P1"/>
<proteinExistence type="predicted"/>
<name>A0ABD3D8P1_9LAMI</name>
<evidence type="ECO:0000313" key="1">
    <source>
        <dbReference type="EMBL" id="KAL3638675.1"/>
    </source>
</evidence>
<gene>
    <name evidence="1" type="ORF">CASFOL_016582</name>
</gene>
<reference evidence="2" key="1">
    <citation type="journal article" date="2024" name="IScience">
        <title>Strigolactones Initiate the Formation of Haustorium-like Structures in Castilleja.</title>
        <authorList>
            <person name="Buerger M."/>
            <person name="Peterson D."/>
            <person name="Chory J."/>
        </authorList>
    </citation>
    <scope>NUCLEOTIDE SEQUENCE [LARGE SCALE GENOMIC DNA]</scope>
</reference>
<organism evidence="1 2">
    <name type="scientific">Castilleja foliolosa</name>
    <dbReference type="NCBI Taxonomy" id="1961234"/>
    <lineage>
        <taxon>Eukaryota</taxon>
        <taxon>Viridiplantae</taxon>
        <taxon>Streptophyta</taxon>
        <taxon>Embryophyta</taxon>
        <taxon>Tracheophyta</taxon>
        <taxon>Spermatophyta</taxon>
        <taxon>Magnoliopsida</taxon>
        <taxon>eudicotyledons</taxon>
        <taxon>Gunneridae</taxon>
        <taxon>Pentapetalae</taxon>
        <taxon>asterids</taxon>
        <taxon>lamiids</taxon>
        <taxon>Lamiales</taxon>
        <taxon>Orobanchaceae</taxon>
        <taxon>Pedicularideae</taxon>
        <taxon>Castillejinae</taxon>
        <taxon>Castilleja</taxon>
    </lineage>
</organism>